<keyword evidence="5" id="KW-0408">Iron</keyword>
<evidence type="ECO:0000256" key="4">
    <source>
        <dbReference type="ARBA" id="ARBA00022723"/>
    </source>
</evidence>
<evidence type="ECO:0000313" key="9">
    <source>
        <dbReference type="Proteomes" id="UP000494106"/>
    </source>
</evidence>
<dbReference type="InterPro" id="IPR044399">
    <property type="entry name" value="Mb-like_M"/>
</dbReference>
<evidence type="ECO:0000256" key="5">
    <source>
        <dbReference type="ARBA" id="ARBA00023004"/>
    </source>
</evidence>
<evidence type="ECO:0000313" key="8">
    <source>
        <dbReference type="EMBL" id="CAB3252280.1"/>
    </source>
</evidence>
<dbReference type="InterPro" id="IPR012292">
    <property type="entry name" value="Globin/Proto"/>
</dbReference>
<comment type="similarity">
    <text evidence="6">Belongs to the globin family.</text>
</comment>
<dbReference type="PANTHER" id="PTHR47217">
    <property type="entry name" value="GLOBIN-LIKE PROTEIN"/>
    <property type="match status" value="1"/>
</dbReference>
<keyword evidence="9" id="KW-1185">Reference proteome</keyword>
<comment type="caution">
    <text evidence="8">The sequence shown here is derived from an EMBL/GenBank/DDBJ whole genome shotgun (WGS) entry which is preliminary data.</text>
</comment>
<dbReference type="Pfam" id="PF00042">
    <property type="entry name" value="Globin"/>
    <property type="match status" value="1"/>
</dbReference>
<reference evidence="8 9" key="1">
    <citation type="submission" date="2020-04" db="EMBL/GenBank/DDBJ databases">
        <authorList>
            <person name="Wallbank WR R."/>
            <person name="Pardo Diaz C."/>
            <person name="Kozak K."/>
            <person name="Martin S."/>
            <person name="Jiggins C."/>
            <person name="Moest M."/>
            <person name="Warren A I."/>
            <person name="Byers J.R.P. K."/>
            <person name="Montejo-Kovacevich G."/>
            <person name="Yen C E."/>
        </authorList>
    </citation>
    <scope>NUCLEOTIDE SEQUENCE [LARGE SCALE GENOMIC DNA]</scope>
</reference>
<protein>
    <recommendedName>
        <fullName evidence="7">Globin domain-containing protein</fullName>
    </recommendedName>
</protein>
<dbReference type="CDD" id="cd01040">
    <property type="entry name" value="Mb-like"/>
    <property type="match status" value="1"/>
</dbReference>
<name>A0A8S1AZP7_ARCPL</name>
<evidence type="ECO:0000259" key="7">
    <source>
        <dbReference type="PROSITE" id="PS01033"/>
    </source>
</evidence>
<dbReference type="InterPro" id="IPR009050">
    <property type="entry name" value="Globin-like_sf"/>
</dbReference>
<organism evidence="8 9">
    <name type="scientific">Arctia plantaginis</name>
    <name type="common">Wood tiger moth</name>
    <name type="synonym">Phalaena plantaginis</name>
    <dbReference type="NCBI Taxonomy" id="874455"/>
    <lineage>
        <taxon>Eukaryota</taxon>
        <taxon>Metazoa</taxon>
        <taxon>Ecdysozoa</taxon>
        <taxon>Arthropoda</taxon>
        <taxon>Hexapoda</taxon>
        <taxon>Insecta</taxon>
        <taxon>Pterygota</taxon>
        <taxon>Neoptera</taxon>
        <taxon>Endopterygota</taxon>
        <taxon>Lepidoptera</taxon>
        <taxon>Glossata</taxon>
        <taxon>Ditrysia</taxon>
        <taxon>Noctuoidea</taxon>
        <taxon>Erebidae</taxon>
        <taxon>Arctiinae</taxon>
        <taxon>Arctia</taxon>
    </lineage>
</organism>
<keyword evidence="1 6" id="KW-0813">Transport</keyword>
<dbReference type="GO" id="GO:0005344">
    <property type="term" value="F:oxygen carrier activity"/>
    <property type="evidence" value="ECO:0007669"/>
    <property type="project" value="UniProtKB-KW"/>
</dbReference>
<sequence length="171" mass="19883">MDKLADIATKLWWGGDPDEKNPTSGMSRRDVYNVKKSWTKINANAQGNGFLMFSRLFEADPESKTFFSYLSDTNIEQMARSFTFQAHIVFIMASLNSAVENLPQPEIVVPLMTKLGRAHHRQNIRRKHFRVFEEVLMNILKNDLRLSEEVVDSWTLFVAFMYKHMFTAITE</sequence>
<dbReference type="OrthoDB" id="436496at2759"/>
<evidence type="ECO:0000256" key="1">
    <source>
        <dbReference type="ARBA" id="ARBA00022448"/>
    </source>
</evidence>
<dbReference type="PANTHER" id="PTHR47217:SF1">
    <property type="entry name" value="GLOBIN-LIKE PROTEIN"/>
    <property type="match status" value="1"/>
</dbReference>
<evidence type="ECO:0000256" key="2">
    <source>
        <dbReference type="ARBA" id="ARBA00022617"/>
    </source>
</evidence>
<feature type="domain" description="Globin" evidence="7">
    <location>
        <begin position="25"/>
        <end position="170"/>
    </location>
</feature>
<evidence type="ECO:0000256" key="3">
    <source>
        <dbReference type="ARBA" id="ARBA00022621"/>
    </source>
</evidence>
<dbReference type="GO" id="GO:0020037">
    <property type="term" value="F:heme binding"/>
    <property type="evidence" value="ECO:0007669"/>
    <property type="project" value="InterPro"/>
</dbReference>
<keyword evidence="2 6" id="KW-0349">Heme</keyword>
<keyword evidence="3 6" id="KW-0561">Oxygen transport</keyword>
<proteinExistence type="inferred from homology"/>
<dbReference type="AlphaFoldDB" id="A0A8S1AZP7"/>
<dbReference type="SUPFAM" id="SSF46458">
    <property type="entry name" value="Globin-like"/>
    <property type="match status" value="1"/>
</dbReference>
<dbReference type="GO" id="GO:0046872">
    <property type="term" value="F:metal ion binding"/>
    <property type="evidence" value="ECO:0007669"/>
    <property type="project" value="UniProtKB-KW"/>
</dbReference>
<dbReference type="PROSITE" id="PS01033">
    <property type="entry name" value="GLOBIN"/>
    <property type="match status" value="1"/>
</dbReference>
<dbReference type="Gene3D" id="1.10.490.10">
    <property type="entry name" value="Globins"/>
    <property type="match status" value="1"/>
</dbReference>
<dbReference type="EMBL" id="CADEBC010000553">
    <property type="protein sequence ID" value="CAB3252280.1"/>
    <property type="molecule type" value="Genomic_DNA"/>
</dbReference>
<evidence type="ECO:0000256" key="6">
    <source>
        <dbReference type="RuleBase" id="RU000356"/>
    </source>
</evidence>
<dbReference type="Proteomes" id="UP000494106">
    <property type="component" value="Unassembled WGS sequence"/>
</dbReference>
<keyword evidence="4" id="KW-0479">Metal-binding</keyword>
<accession>A0A8S1AZP7</accession>
<gene>
    <name evidence="8" type="ORF">APLA_LOCUS13426</name>
</gene>
<dbReference type="InterPro" id="IPR000971">
    <property type="entry name" value="Globin"/>
</dbReference>
<dbReference type="GO" id="GO:0019825">
    <property type="term" value="F:oxygen binding"/>
    <property type="evidence" value="ECO:0007669"/>
    <property type="project" value="InterPro"/>
</dbReference>